<keyword evidence="10" id="KW-0539">Nucleus</keyword>
<dbReference type="FunFam" id="3.30.160.60:FF:001228">
    <property type="entry name" value="Zinc finger protein 236"/>
    <property type="match status" value="1"/>
</dbReference>
<dbReference type="FunFam" id="3.30.160.60:FF:000320">
    <property type="entry name" value="Zinc finger protein 777"/>
    <property type="match status" value="1"/>
</dbReference>
<dbReference type="CDD" id="cd07765">
    <property type="entry name" value="KRAB_A-box"/>
    <property type="match status" value="1"/>
</dbReference>
<evidence type="ECO:0000256" key="1">
    <source>
        <dbReference type="ARBA" id="ARBA00004123"/>
    </source>
</evidence>
<evidence type="ECO:0000256" key="10">
    <source>
        <dbReference type="ARBA" id="ARBA00023242"/>
    </source>
</evidence>
<feature type="domain" description="C2H2-type" evidence="13">
    <location>
        <begin position="434"/>
        <end position="460"/>
    </location>
</feature>
<evidence type="ECO:0000256" key="2">
    <source>
        <dbReference type="ARBA" id="ARBA00006991"/>
    </source>
</evidence>
<feature type="domain" description="C2H2-type" evidence="13">
    <location>
        <begin position="378"/>
        <end position="405"/>
    </location>
</feature>
<feature type="domain" description="KRAB" evidence="14">
    <location>
        <begin position="64"/>
        <end position="141"/>
    </location>
</feature>
<keyword evidence="4" id="KW-0677">Repeat</keyword>
<evidence type="ECO:0000313" key="16">
    <source>
        <dbReference type="Proteomes" id="UP001066276"/>
    </source>
</evidence>
<dbReference type="Proteomes" id="UP001066276">
    <property type="component" value="Chromosome 12"/>
</dbReference>
<dbReference type="GO" id="GO:0000981">
    <property type="term" value="F:DNA-binding transcription factor activity, RNA polymerase II-specific"/>
    <property type="evidence" value="ECO:0007669"/>
    <property type="project" value="TreeGrafter"/>
</dbReference>
<comment type="similarity">
    <text evidence="2">Belongs to the krueppel C2H2-type zinc-finger protein family.</text>
</comment>
<name>A0AAV7KMY7_PLEWA</name>
<evidence type="ECO:0000256" key="9">
    <source>
        <dbReference type="ARBA" id="ARBA00023163"/>
    </source>
</evidence>
<evidence type="ECO:0000256" key="3">
    <source>
        <dbReference type="ARBA" id="ARBA00022723"/>
    </source>
</evidence>
<keyword evidence="3" id="KW-0479">Metal-binding</keyword>
<accession>A0AAV7KMY7</accession>
<dbReference type="GO" id="GO:0000978">
    <property type="term" value="F:RNA polymerase II cis-regulatory region sequence-specific DNA binding"/>
    <property type="evidence" value="ECO:0007669"/>
    <property type="project" value="TreeGrafter"/>
</dbReference>
<dbReference type="PANTHER" id="PTHR23235">
    <property type="entry name" value="KRUEPPEL-LIKE TRANSCRIPTION FACTOR"/>
    <property type="match status" value="1"/>
</dbReference>
<evidence type="ECO:0000256" key="4">
    <source>
        <dbReference type="ARBA" id="ARBA00022737"/>
    </source>
</evidence>
<evidence type="ECO:0000256" key="12">
    <source>
        <dbReference type="SAM" id="MobiDB-lite"/>
    </source>
</evidence>
<dbReference type="PROSITE" id="PS50157">
    <property type="entry name" value="ZINC_FINGER_C2H2_2"/>
    <property type="match status" value="4"/>
</dbReference>
<keyword evidence="9" id="KW-0804">Transcription</keyword>
<dbReference type="SUPFAM" id="SSF109640">
    <property type="entry name" value="KRAB domain (Kruppel-associated box)"/>
    <property type="match status" value="1"/>
</dbReference>
<dbReference type="PROSITE" id="PS00028">
    <property type="entry name" value="ZINC_FINGER_C2H2_1"/>
    <property type="match status" value="4"/>
</dbReference>
<dbReference type="PROSITE" id="PS50805">
    <property type="entry name" value="KRAB"/>
    <property type="match status" value="1"/>
</dbReference>
<feature type="region of interest" description="Disordered" evidence="12">
    <location>
        <begin position="36"/>
        <end position="57"/>
    </location>
</feature>
<evidence type="ECO:0000259" key="14">
    <source>
        <dbReference type="PROSITE" id="PS50805"/>
    </source>
</evidence>
<dbReference type="SUPFAM" id="SSF57667">
    <property type="entry name" value="beta-beta-alpha zinc fingers"/>
    <property type="match status" value="2"/>
</dbReference>
<dbReference type="SMART" id="SM00355">
    <property type="entry name" value="ZnF_C2H2"/>
    <property type="match status" value="4"/>
</dbReference>
<dbReference type="InterPro" id="IPR036051">
    <property type="entry name" value="KRAB_dom_sf"/>
</dbReference>
<keyword evidence="5 11" id="KW-0863">Zinc-finger</keyword>
<keyword evidence="6" id="KW-0862">Zinc</keyword>
<dbReference type="InterPro" id="IPR001909">
    <property type="entry name" value="KRAB"/>
</dbReference>
<feature type="domain" description="C2H2-type" evidence="13">
    <location>
        <begin position="406"/>
        <end position="433"/>
    </location>
</feature>
<dbReference type="Pfam" id="PF00096">
    <property type="entry name" value="zf-C2H2"/>
    <property type="match status" value="4"/>
</dbReference>
<feature type="domain" description="C2H2-type" evidence="13">
    <location>
        <begin position="350"/>
        <end position="377"/>
    </location>
</feature>
<evidence type="ECO:0000259" key="13">
    <source>
        <dbReference type="PROSITE" id="PS50157"/>
    </source>
</evidence>
<dbReference type="GO" id="GO:0008270">
    <property type="term" value="F:zinc ion binding"/>
    <property type="evidence" value="ECO:0007669"/>
    <property type="project" value="UniProtKB-KW"/>
</dbReference>
<sequence length="460" mass="51491">MRNSQSPSSAHAQWTCGPAHWKELLVPDLSQLHCPLPGTTHGSKGEEQAPATAQGGMSVQEPHGVTYYASACFSGEEWKLLQEWQKELYRNVMKEIHQALISLGPIIASTVSTLRAKENEELYPVDDPYSGRRHVIGHYPANTAADPGVSFKVKNPPHLRSPLRPERMKRNNCVGTGFVNTDVHLAHDDEPATIFIDHMGAEIGEGSTDPDMEHELVTFRIKDENETSLLDYEESMRLDSVSRTVGDKIRNRKMKAENAGTNVSRRDGRNVCLGPENATSYEIQTQPDIGPELGGEEGLLCGSALSNAAAFNAYQESPHVQSAEEGYEWGSTQTDRISSQPETQLNGGLFPCTECDKSFNRKGNLIKHKRIHTGIRPYQCTECEKSFSRKEHLIVHKRTHSGVRPYCCSICGKSFTQTGVLIRHHRTHTQERPHQCPECDKRFSLKGNLIKHMKTHNHNR</sequence>
<dbReference type="AlphaFoldDB" id="A0AAV7KMY7"/>
<dbReference type="GO" id="GO:0005634">
    <property type="term" value="C:nucleus"/>
    <property type="evidence" value="ECO:0007669"/>
    <property type="project" value="UniProtKB-SubCell"/>
</dbReference>
<evidence type="ECO:0000256" key="5">
    <source>
        <dbReference type="ARBA" id="ARBA00022771"/>
    </source>
</evidence>
<dbReference type="InterPro" id="IPR036236">
    <property type="entry name" value="Znf_C2H2_sf"/>
</dbReference>
<evidence type="ECO:0000256" key="6">
    <source>
        <dbReference type="ARBA" id="ARBA00022833"/>
    </source>
</evidence>
<dbReference type="Gene3D" id="6.10.140.140">
    <property type="match status" value="1"/>
</dbReference>
<dbReference type="FunFam" id="3.30.160.60:FF:001235">
    <property type="entry name" value="Si:ch211-119o8.6"/>
    <property type="match status" value="1"/>
</dbReference>
<reference evidence="15" key="1">
    <citation type="journal article" date="2022" name="bioRxiv">
        <title>Sequencing and chromosome-scale assembly of the giantPleurodeles waltlgenome.</title>
        <authorList>
            <person name="Brown T."/>
            <person name="Elewa A."/>
            <person name="Iarovenko S."/>
            <person name="Subramanian E."/>
            <person name="Araus A.J."/>
            <person name="Petzold A."/>
            <person name="Susuki M."/>
            <person name="Suzuki K.-i.T."/>
            <person name="Hayashi T."/>
            <person name="Toyoda A."/>
            <person name="Oliveira C."/>
            <person name="Osipova E."/>
            <person name="Leigh N.D."/>
            <person name="Simon A."/>
            <person name="Yun M.H."/>
        </authorList>
    </citation>
    <scope>NUCLEOTIDE SEQUENCE</scope>
    <source>
        <strain evidence="15">20211129_DDA</strain>
        <tissue evidence="15">Liver</tissue>
    </source>
</reference>
<dbReference type="SMART" id="SM00349">
    <property type="entry name" value="KRAB"/>
    <property type="match status" value="1"/>
</dbReference>
<dbReference type="EMBL" id="JANPWB010000016">
    <property type="protein sequence ID" value="KAJ1079777.1"/>
    <property type="molecule type" value="Genomic_DNA"/>
</dbReference>
<keyword evidence="7" id="KW-0805">Transcription regulation</keyword>
<dbReference type="InterPro" id="IPR013087">
    <property type="entry name" value="Znf_C2H2_type"/>
</dbReference>
<evidence type="ECO:0000313" key="15">
    <source>
        <dbReference type="EMBL" id="KAJ1079777.1"/>
    </source>
</evidence>
<organism evidence="15 16">
    <name type="scientific">Pleurodeles waltl</name>
    <name type="common">Iberian ribbed newt</name>
    <dbReference type="NCBI Taxonomy" id="8319"/>
    <lineage>
        <taxon>Eukaryota</taxon>
        <taxon>Metazoa</taxon>
        <taxon>Chordata</taxon>
        <taxon>Craniata</taxon>
        <taxon>Vertebrata</taxon>
        <taxon>Euteleostomi</taxon>
        <taxon>Amphibia</taxon>
        <taxon>Batrachia</taxon>
        <taxon>Caudata</taxon>
        <taxon>Salamandroidea</taxon>
        <taxon>Salamandridae</taxon>
        <taxon>Pleurodelinae</taxon>
        <taxon>Pleurodeles</taxon>
    </lineage>
</organism>
<evidence type="ECO:0000256" key="8">
    <source>
        <dbReference type="ARBA" id="ARBA00023125"/>
    </source>
</evidence>
<dbReference type="PANTHER" id="PTHR23235:SF120">
    <property type="entry name" value="KRUPPEL-LIKE FACTOR 15"/>
    <property type="match status" value="1"/>
</dbReference>
<gene>
    <name evidence="15" type="ORF">NDU88_000014</name>
</gene>
<comment type="subcellular location">
    <subcellularLocation>
        <location evidence="1">Nucleus</location>
    </subcellularLocation>
</comment>
<dbReference type="Pfam" id="PF01352">
    <property type="entry name" value="KRAB"/>
    <property type="match status" value="1"/>
</dbReference>
<evidence type="ECO:0000256" key="11">
    <source>
        <dbReference type="PROSITE-ProRule" id="PRU00042"/>
    </source>
</evidence>
<proteinExistence type="inferred from homology"/>
<keyword evidence="16" id="KW-1185">Reference proteome</keyword>
<comment type="caution">
    <text evidence="15">The sequence shown here is derived from an EMBL/GenBank/DDBJ whole genome shotgun (WGS) entry which is preliminary data.</text>
</comment>
<dbReference type="FunFam" id="3.30.160.60:FF:000303">
    <property type="entry name" value="Zinc finger protein 41"/>
    <property type="match status" value="1"/>
</dbReference>
<protein>
    <submittedName>
        <fullName evidence="15">Uncharacterized protein</fullName>
    </submittedName>
</protein>
<keyword evidence="8" id="KW-0238">DNA-binding</keyword>
<dbReference type="Gene3D" id="3.30.160.60">
    <property type="entry name" value="Classic Zinc Finger"/>
    <property type="match status" value="4"/>
</dbReference>
<evidence type="ECO:0000256" key="7">
    <source>
        <dbReference type="ARBA" id="ARBA00023015"/>
    </source>
</evidence>